<dbReference type="EMBL" id="JAEHOD010000044">
    <property type="protein sequence ID" value="KAG2438331.1"/>
    <property type="molecule type" value="Genomic_DNA"/>
</dbReference>
<evidence type="ECO:0000313" key="8">
    <source>
        <dbReference type="EMBL" id="KAG2438331.1"/>
    </source>
</evidence>
<feature type="compositionally biased region" description="Gly residues" evidence="7">
    <location>
        <begin position="90"/>
        <end position="105"/>
    </location>
</feature>
<feature type="compositionally biased region" description="Acidic residues" evidence="7">
    <location>
        <begin position="62"/>
        <end position="89"/>
    </location>
</feature>
<comment type="function">
    <text evidence="6">Component of the 90S pre-ribosome involved in the maturation of rRNAs. Required for early cleavages of the pre-RNAs in the 40S ribosomal subunit maturation pathway.</text>
</comment>
<evidence type="ECO:0000256" key="5">
    <source>
        <dbReference type="ARBA" id="ARBA00023242"/>
    </source>
</evidence>
<comment type="similarity">
    <text evidence="2 6">Belongs to the RRP36 family.</text>
</comment>
<keyword evidence="6" id="KW-0687">Ribonucleoprotein</keyword>
<evidence type="ECO:0000256" key="1">
    <source>
        <dbReference type="ARBA" id="ARBA00004604"/>
    </source>
</evidence>
<organism evidence="8 9">
    <name type="scientific">Chlamydomonas schloesseri</name>
    <dbReference type="NCBI Taxonomy" id="2026947"/>
    <lineage>
        <taxon>Eukaryota</taxon>
        <taxon>Viridiplantae</taxon>
        <taxon>Chlorophyta</taxon>
        <taxon>core chlorophytes</taxon>
        <taxon>Chlorophyceae</taxon>
        <taxon>CS clade</taxon>
        <taxon>Chlamydomonadales</taxon>
        <taxon>Chlamydomonadaceae</taxon>
        <taxon>Chlamydomonas</taxon>
    </lineage>
</organism>
<keyword evidence="9" id="KW-1185">Reference proteome</keyword>
<dbReference type="GO" id="GO:0000462">
    <property type="term" value="P:maturation of SSU-rRNA from tricistronic rRNA transcript (SSU-rRNA, 5.8S rRNA, LSU-rRNA)"/>
    <property type="evidence" value="ECO:0007669"/>
    <property type="project" value="TreeGrafter"/>
</dbReference>
<evidence type="ECO:0000256" key="6">
    <source>
        <dbReference type="RuleBase" id="RU368027"/>
    </source>
</evidence>
<protein>
    <recommendedName>
        <fullName evidence="6">rRNA biogenesis protein RRP36</fullName>
    </recommendedName>
</protein>
<dbReference type="GO" id="GO:0030686">
    <property type="term" value="C:90S preribosome"/>
    <property type="evidence" value="ECO:0007669"/>
    <property type="project" value="TreeGrafter"/>
</dbReference>
<comment type="subcellular location">
    <subcellularLocation>
        <location evidence="1 6">Nucleus</location>
        <location evidence="1 6">Nucleolus</location>
    </subcellularLocation>
</comment>
<sequence>MKGARQASKPAQRLGFKKLPAPDAPEYDYEDEGPAGSDEDEEDITPDQLRALKRFRAGPAGSDDDGDMSDEDDEEDEGDFEGDDEEDGGDGSGGGGRGPGFGRPGAAGRDDDDDDDEDEDEDEEDDDEEDEDEGDEQVSGSGDERTLEEQVADVPFEVLEAIKRDGRGLVGQAARVAAARADAASASFKRANKDRPQEMSSKRPVGRFREVIQVPSNKSVDPRFDATRGGPGAGKDTFRRRYAFLYDDMLPSEKSELLGKMKKEKNPKFKARMQAQLQRLDAQLKDESLRRRTQALEREWKTKEKKAVSSGKQPFFLKAADKKKLELLAKYQELKEGGKLDKFMEKRRKKNAAKDHRYLPSARRADA</sequence>
<keyword evidence="5 6" id="KW-0539">Nucleus</keyword>
<evidence type="ECO:0000256" key="4">
    <source>
        <dbReference type="ARBA" id="ARBA00022552"/>
    </source>
</evidence>
<feature type="compositionally biased region" description="Acidic residues" evidence="7">
    <location>
        <begin position="110"/>
        <end position="136"/>
    </location>
</feature>
<dbReference type="PANTHER" id="PTHR21738">
    <property type="entry name" value="RIBOSOMAL RNA PROCESSING PROTEIN 36 HOMOLOG"/>
    <property type="match status" value="1"/>
</dbReference>
<keyword evidence="4 6" id="KW-0698">rRNA processing</keyword>
<feature type="compositionally biased region" description="Basic and acidic residues" evidence="7">
    <location>
        <begin position="352"/>
        <end position="367"/>
    </location>
</feature>
<evidence type="ECO:0000256" key="2">
    <source>
        <dbReference type="ARBA" id="ARBA00009418"/>
    </source>
</evidence>
<evidence type="ECO:0000313" key="9">
    <source>
        <dbReference type="Proteomes" id="UP000613740"/>
    </source>
</evidence>
<proteinExistence type="inferred from homology"/>
<keyword evidence="3 6" id="KW-0690">Ribosome biogenesis</keyword>
<feature type="region of interest" description="Disordered" evidence="7">
    <location>
        <begin position="345"/>
        <end position="367"/>
    </location>
</feature>
<gene>
    <name evidence="8" type="ORF">HYH02_011027</name>
</gene>
<dbReference type="OrthoDB" id="448446at2759"/>
<feature type="compositionally biased region" description="Basic and acidic residues" evidence="7">
    <location>
        <begin position="191"/>
        <end position="201"/>
    </location>
</feature>
<evidence type="ECO:0000256" key="7">
    <source>
        <dbReference type="SAM" id="MobiDB-lite"/>
    </source>
</evidence>
<feature type="region of interest" description="Disordered" evidence="7">
    <location>
        <begin position="1"/>
        <end position="152"/>
    </location>
</feature>
<dbReference type="PANTHER" id="PTHR21738:SF0">
    <property type="entry name" value="RIBOSOMAL RNA PROCESSING PROTEIN 36 HOMOLOG"/>
    <property type="match status" value="1"/>
</dbReference>
<dbReference type="AlphaFoldDB" id="A0A835T6H5"/>
<dbReference type="Proteomes" id="UP000613740">
    <property type="component" value="Unassembled WGS sequence"/>
</dbReference>
<dbReference type="GO" id="GO:0005730">
    <property type="term" value="C:nucleolus"/>
    <property type="evidence" value="ECO:0007669"/>
    <property type="project" value="UniProtKB-SubCell"/>
</dbReference>
<evidence type="ECO:0000256" key="3">
    <source>
        <dbReference type="ARBA" id="ARBA00022517"/>
    </source>
</evidence>
<comment type="caution">
    <text evidence="8">The sequence shown here is derived from an EMBL/GenBank/DDBJ whole genome shotgun (WGS) entry which is preliminary data.</text>
</comment>
<feature type="region of interest" description="Disordered" evidence="7">
    <location>
        <begin position="181"/>
        <end position="235"/>
    </location>
</feature>
<reference evidence="8" key="1">
    <citation type="journal article" date="2020" name="bioRxiv">
        <title>Comparative genomics of Chlamydomonas.</title>
        <authorList>
            <person name="Craig R.J."/>
            <person name="Hasan A.R."/>
            <person name="Ness R.W."/>
            <person name="Keightley P.D."/>
        </authorList>
    </citation>
    <scope>NUCLEOTIDE SEQUENCE</scope>
    <source>
        <strain evidence="8">CCAP 11/173</strain>
    </source>
</reference>
<dbReference type="Pfam" id="PF06102">
    <property type="entry name" value="RRP36"/>
    <property type="match status" value="1"/>
</dbReference>
<accession>A0A835T6H5</accession>
<comment type="subunit">
    <text evidence="6">Associates with 90S and pre-40S pre-ribosomal particles.</text>
</comment>
<feature type="compositionally biased region" description="Acidic residues" evidence="7">
    <location>
        <begin position="25"/>
        <end position="45"/>
    </location>
</feature>
<dbReference type="InterPro" id="IPR009292">
    <property type="entry name" value="RRP36"/>
</dbReference>
<name>A0A835T6H5_9CHLO</name>